<evidence type="ECO:0000256" key="5">
    <source>
        <dbReference type="ARBA" id="ARBA00023136"/>
    </source>
</evidence>
<evidence type="ECO:0000256" key="8">
    <source>
        <dbReference type="SAM" id="SignalP"/>
    </source>
</evidence>
<dbReference type="PANTHER" id="PTHR13388:SF4">
    <property type="entry name" value="TRANSMEMBRANE PROTEIN 132C"/>
    <property type="match status" value="1"/>
</dbReference>
<dbReference type="InterPro" id="IPR031435">
    <property type="entry name" value="TMEM132_N"/>
</dbReference>
<dbReference type="InterPro" id="IPR031437">
    <property type="entry name" value="Ig_TMEM132_4th"/>
</dbReference>
<dbReference type="InterPro" id="IPR055422">
    <property type="entry name" value="Ig_TMEM132_2nd"/>
</dbReference>
<evidence type="ECO:0000259" key="12">
    <source>
        <dbReference type="Pfam" id="PF23039"/>
    </source>
</evidence>
<dbReference type="InterPro" id="IPR031436">
    <property type="entry name" value="TMEM132_C"/>
</dbReference>
<dbReference type="GeneID" id="103128890"/>
<evidence type="ECO:0000259" key="11">
    <source>
        <dbReference type="Pfam" id="PF16070"/>
    </source>
</evidence>
<feature type="domain" description="Transmembrane protein TMEM132 sixth" evidence="15">
    <location>
        <begin position="665"/>
        <end position="780"/>
    </location>
</feature>
<dbReference type="InterPro" id="IPR055421">
    <property type="entry name" value="TMEM132_3rd"/>
</dbReference>
<keyword evidence="4 7" id="KW-1133">Transmembrane helix</keyword>
<evidence type="ECO:0000313" key="16">
    <source>
        <dbReference type="Proteomes" id="UP001652624"/>
    </source>
</evidence>
<evidence type="ECO:0000259" key="14">
    <source>
        <dbReference type="Pfam" id="PF23486"/>
    </source>
</evidence>
<dbReference type="Pfam" id="PF23039">
    <property type="entry name" value="TMEM132_3rd"/>
    <property type="match status" value="1"/>
</dbReference>
<dbReference type="Pfam" id="PF23487">
    <property type="entry name" value="Ig_TMEM132_6th"/>
    <property type="match status" value="1"/>
</dbReference>
<feature type="domain" description="Transmembrane protein TMEM132 second Ig-like" evidence="13">
    <location>
        <begin position="130"/>
        <end position="267"/>
    </location>
</feature>
<evidence type="ECO:0000256" key="1">
    <source>
        <dbReference type="ARBA" id="ARBA00004479"/>
    </source>
</evidence>
<evidence type="ECO:0000259" key="13">
    <source>
        <dbReference type="Pfam" id="PF23481"/>
    </source>
</evidence>
<dbReference type="InterPro" id="IPR055424">
    <property type="entry name" value="Ig_TMEM132_6th"/>
</dbReference>
<protein>
    <submittedName>
        <fullName evidence="17">Transmembrane protein 132C</fullName>
    </submittedName>
</protein>
<evidence type="ECO:0000313" key="17">
    <source>
        <dbReference type="RefSeq" id="XP_060049276.1"/>
    </source>
</evidence>
<feature type="domain" description="Transmembrane protein TMEM132 cohesin-like" evidence="12">
    <location>
        <begin position="282"/>
        <end position="426"/>
    </location>
</feature>
<comment type="similarity">
    <text evidence="2">Belongs to the TMEM132 family.</text>
</comment>
<comment type="subcellular location">
    <subcellularLocation>
        <location evidence="1">Membrane</location>
        <topology evidence="1">Single-pass type I membrane protein</topology>
    </subcellularLocation>
</comment>
<evidence type="ECO:0000256" key="4">
    <source>
        <dbReference type="ARBA" id="ARBA00022989"/>
    </source>
</evidence>
<feature type="transmembrane region" description="Helical" evidence="7">
    <location>
        <begin position="921"/>
        <end position="946"/>
    </location>
</feature>
<dbReference type="Proteomes" id="UP001652624">
    <property type="component" value="Chromosome 6"/>
</dbReference>
<feature type="compositionally biased region" description="Basic and acidic residues" evidence="6">
    <location>
        <begin position="806"/>
        <end position="818"/>
    </location>
</feature>
<keyword evidence="16" id="KW-1185">Reference proteome</keyword>
<organism evidence="16 17">
    <name type="scientific">Erinaceus europaeus</name>
    <name type="common">Western European hedgehog</name>
    <dbReference type="NCBI Taxonomy" id="9365"/>
    <lineage>
        <taxon>Eukaryota</taxon>
        <taxon>Metazoa</taxon>
        <taxon>Chordata</taxon>
        <taxon>Craniata</taxon>
        <taxon>Vertebrata</taxon>
        <taxon>Euteleostomi</taxon>
        <taxon>Mammalia</taxon>
        <taxon>Eutheria</taxon>
        <taxon>Laurasiatheria</taxon>
        <taxon>Eulipotyphla</taxon>
        <taxon>Erinaceidae</taxon>
        <taxon>Erinaceinae</taxon>
        <taxon>Erinaceus</taxon>
    </lineage>
</organism>
<evidence type="ECO:0000256" key="6">
    <source>
        <dbReference type="SAM" id="MobiDB-lite"/>
    </source>
</evidence>
<sequence length="1104" mass="121600">MRSEGAAPGRVAPLCGALSLVLGALLGKVIEGRGVSDNIQRLSSLPPYLPVSYHILRTETSFFLKEINQDFMRNASLQSRVESFFTYRAKRPPILNASYGPFSVEKVVPLDLMATSNFLGPTNKFSLNWKLQARILQEKIYLSRPRVQVLFQVVGRDWDQHSAGDTLPCLRVFAFRETREVRGSCRPQGDLGVCVAELELLTAWFSPPSVANRKKVAEQLEANPVDLYYSVHPGAERGDCSGGDIRKGNAIRPGKDGLGEATSYLQRIGAVSLYQTQDNAQLNELRLDGNIVIWLPSRPVKQGGVVTAYVTIASNSTVDLFILRAKVKKGVNILAMQTSEPQQWDVKQEMGNGGKHSTTTVVCQRLGPGTGDRSNSLFNEVVQMNFEIASFSSLSGTQPITWQVEYPRRGTTDIAVSEIFISQKDLVAIVPLAMDTEILNTAILTGKTVSLPIKVVSVEENSVITDISESVECKSTDEDVLKVSDHCDYVFVNGKEIKGKVDAAVNFTYQYLSAPLHITVWVPRLPLQIEVSDTELSQIKGWRVPIVTSKRPTRESEDEDEDERRGRGCALQYQRAMVRVLTQFVAEGAGSWAPHSHLLTPDWQLDITHLVADFMKLEEPHVAMLQDSRILVGREVGMTTIQVLSPLSDSILAEKTVTVLEDKVSVTDLAIQLVAGLTATLYPSAENSKVITTVTLAEELLRTPKQEAVISTWLQFSDGSVTPLDIYDTKDFVLTANTLDEAVVSVPPARSPWWPVVMAEGEGQGPLVRVDLAIAEICQKSKRKSVLAMGQAYIRVKFGQSDEEPSLDREDKEDEGQIRNHASGRRHKNLDPERGGQDSHLYGGSSLEREEGALRKASSTTKTLPDNRVGKNSRLDGEGQLQNIPIDFTNFPAQVELPQAGAGLQEDDPVPTPRGLSDLEIGMYALLGVFCLAILVFLINCATFALKYRHKQVPLEGQASMTHSHDWVWLGNEAELLENLGEGSPPPDEHTTILDRGLGGYEESNRLLLNGGSQKPRPAQSLRPGDSGGPQSREQKPEPLHSPTSKRKKVKFTTFTTIPPDDSCPTVNSILGGHDEDLKWGCPDLDGGGPKELRNYLEKFKDKM</sequence>
<feature type="chain" id="PRO_5047160126" evidence="8">
    <location>
        <begin position="28"/>
        <end position="1104"/>
    </location>
</feature>
<proteinExistence type="inferred from homology"/>
<accession>A0ABM3XKD0</accession>
<dbReference type="Pfam" id="PF23481">
    <property type="entry name" value="Ig_TMEM132_2nd"/>
    <property type="match status" value="1"/>
</dbReference>
<evidence type="ECO:0000259" key="9">
    <source>
        <dbReference type="Pfam" id="PF15705"/>
    </source>
</evidence>
<evidence type="ECO:0000256" key="3">
    <source>
        <dbReference type="ARBA" id="ARBA00022692"/>
    </source>
</evidence>
<evidence type="ECO:0000256" key="7">
    <source>
        <dbReference type="SAM" id="Phobius"/>
    </source>
</evidence>
<reference evidence="17" key="1">
    <citation type="submission" date="2025-08" db="UniProtKB">
        <authorList>
            <consortium name="RefSeq"/>
        </authorList>
    </citation>
    <scope>IDENTIFICATION</scope>
</reference>
<keyword evidence="3 7" id="KW-0812">Transmembrane</keyword>
<name>A0ABM3XKD0_ERIEU</name>
<feature type="domain" description="Transmembrane protein TMEM132 C-terminal" evidence="10">
    <location>
        <begin position="890"/>
        <end position="975"/>
    </location>
</feature>
<dbReference type="InterPro" id="IPR026307">
    <property type="entry name" value="TMEM132"/>
</dbReference>
<dbReference type="PANTHER" id="PTHR13388">
    <property type="entry name" value="DETONATOR, ISOFORM E"/>
    <property type="match status" value="1"/>
</dbReference>
<keyword evidence="5 7" id="KW-0472">Membrane</keyword>
<dbReference type="Pfam" id="PF16070">
    <property type="entry name" value="Ig_TMEM132_4th"/>
    <property type="match status" value="1"/>
</dbReference>
<evidence type="ECO:0000259" key="10">
    <source>
        <dbReference type="Pfam" id="PF15706"/>
    </source>
</evidence>
<dbReference type="Pfam" id="PF15706">
    <property type="entry name" value="TMEM132_C"/>
    <property type="match status" value="1"/>
</dbReference>
<evidence type="ECO:0000259" key="15">
    <source>
        <dbReference type="Pfam" id="PF23487"/>
    </source>
</evidence>
<feature type="region of interest" description="Disordered" evidence="6">
    <location>
        <begin position="801"/>
        <end position="878"/>
    </location>
</feature>
<evidence type="ECO:0000256" key="2">
    <source>
        <dbReference type="ARBA" id="ARBA00006166"/>
    </source>
</evidence>
<feature type="region of interest" description="Disordered" evidence="6">
    <location>
        <begin position="1006"/>
        <end position="1064"/>
    </location>
</feature>
<feature type="domain" description="Transmembrane protein TMEM132 fifth" evidence="14">
    <location>
        <begin position="528"/>
        <end position="664"/>
    </location>
</feature>
<dbReference type="RefSeq" id="XP_060049276.1">
    <property type="nucleotide sequence ID" value="XM_060193293.1"/>
</dbReference>
<feature type="domain" description="Transmembrane protein family 132 fourth" evidence="11">
    <location>
        <begin position="428"/>
        <end position="525"/>
    </location>
</feature>
<gene>
    <name evidence="17" type="primary">TMEM132C</name>
</gene>
<dbReference type="Pfam" id="PF15705">
    <property type="entry name" value="TMEM132_N"/>
    <property type="match status" value="1"/>
</dbReference>
<keyword evidence="8" id="KW-0732">Signal</keyword>
<dbReference type="InterPro" id="IPR055423">
    <property type="entry name" value="Ig_TMEM132_5th"/>
</dbReference>
<feature type="domain" description="Transmembrane protein TMEM132 N-terminal" evidence="9">
    <location>
        <begin position="51"/>
        <end position="113"/>
    </location>
</feature>
<dbReference type="Pfam" id="PF23486">
    <property type="entry name" value="Ig_TMEM132_5th"/>
    <property type="match status" value="1"/>
</dbReference>
<feature type="signal peptide" evidence="8">
    <location>
        <begin position="1"/>
        <end position="27"/>
    </location>
</feature>